<evidence type="ECO:0008006" key="3">
    <source>
        <dbReference type="Google" id="ProtNLM"/>
    </source>
</evidence>
<dbReference type="GO" id="GO:0009279">
    <property type="term" value="C:cell outer membrane"/>
    <property type="evidence" value="ECO:0007669"/>
    <property type="project" value="TreeGrafter"/>
</dbReference>
<dbReference type="PANTHER" id="PTHR30189:SF1">
    <property type="entry name" value="LPS-ASSEMBLY PROTEIN LPTD"/>
    <property type="match status" value="1"/>
</dbReference>
<proteinExistence type="predicted"/>
<name>A0A1F4T7H4_UNCSA</name>
<dbReference type="PANTHER" id="PTHR30189">
    <property type="entry name" value="LPS-ASSEMBLY PROTEIN"/>
    <property type="match status" value="1"/>
</dbReference>
<dbReference type="AlphaFoldDB" id="A0A1F4T7H4"/>
<gene>
    <name evidence="1" type="ORF">A3K49_06855</name>
</gene>
<dbReference type="InterPro" id="IPR050218">
    <property type="entry name" value="LptD"/>
</dbReference>
<dbReference type="GO" id="GO:1990351">
    <property type="term" value="C:transporter complex"/>
    <property type="evidence" value="ECO:0007669"/>
    <property type="project" value="TreeGrafter"/>
</dbReference>
<evidence type="ECO:0000313" key="1">
    <source>
        <dbReference type="EMBL" id="OGC28658.1"/>
    </source>
</evidence>
<protein>
    <recommendedName>
        <fullName evidence="3">Organic solvent tolerance-like N-terminal domain-containing protein</fullName>
    </recommendedName>
</protein>
<evidence type="ECO:0000313" key="2">
    <source>
        <dbReference type="Proteomes" id="UP000178602"/>
    </source>
</evidence>
<dbReference type="EMBL" id="MEUG01000001">
    <property type="protein sequence ID" value="OGC28658.1"/>
    <property type="molecule type" value="Genomic_DNA"/>
</dbReference>
<organism evidence="1 2">
    <name type="scientific">candidate division WOR-1 bacterium RIFOXYC12_FULL_54_18</name>
    <dbReference type="NCBI Taxonomy" id="1802584"/>
    <lineage>
        <taxon>Bacteria</taxon>
        <taxon>Bacillati</taxon>
        <taxon>Saganbacteria</taxon>
    </lineage>
</organism>
<accession>A0A1F4T7H4</accession>
<reference evidence="1 2" key="1">
    <citation type="journal article" date="2016" name="Nat. Commun.">
        <title>Thousands of microbial genomes shed light on interconnected biogeochemical processes in an aquifer system.</title>
        <authorList>
            <person name="Anantharaman K."/>
            <person name="Brown C.T."/>
            <person name="Hug L.A."/>
            <person name="Sharon I."/>
            <person name="Castelle C.J."/>
            <person name="Probst A.J."/>
            <person name="Thomas B.C."/>
            <person name="Singh A."/>
            <person name="Wilkins M.J."/>
            <person name="Karaoz U."/>
            <person name="Brodie E.L."/>
            <person name="Williams K.H."/>
            <person name="Hubbard S.S."/>
            <person name="Banfield J.F."/>
        </authorList>
    </citation>
    <scope>NUCLEOTIDE SEQUENCE [LARGE SCALE GENOMIC DNA]</scope>
</reference>
<comment type="caution">
    <text evidence="1">The sequence shown here is derived from an EMBL/GenBank/DDBJ whole genome shotgun (WGS) entry which is preliminary data.</text>
</comment>
<dbReference type="Proteomes" id="UP000178602">
    <property type="component" value="Unassembled WGS sequence"/>
</dbReference>
<sequence length="791" mass="90744">MLSKALQTETSDNIVAVSVFCLSKLILEAETILSQASKIIVIGFLFVLLALPVFAEKEKIPVNIKAEVLKYYEDTGQLKASGSVEVKLKGMTIFADDLLMDAGSNIATAEGNVRLFAKEYQANAAHLTYDTSAESTSFLGFSSTVAPASLKGKVFVGARRLDENKGDMLGGPGEMSTCDREHYWLAADRIAYYPDDRLEAWNVVVWVGELPLFWLPYYVYDLKGEKKRNWVFGTNDVEGNYVKTTWNYPYGLLYIDQMEKKGWGYGTQVAYGLAALGVGTLYLYHIDERDTARSDWVTRINSKRSLNASTTLGMEHRYSSIYQVPSGRSDYTSFSLNLNHADQDRGSIALTTLDDRSAGTERFSFSFDRTVGATALAYSINYDQAKNIPGWVRNSQRLYFSRPLWSDSVVLQTSANYYYNLQKMGDSGEEQITPDLIITGREADYSWKFSENWFVDLRQPLYPGETRYQFVEKQPELEIYPRTLDLKLFTLSSAIGYGYYREVKWVPQLSRNRDFSTQRSRLTLDASQSYPFGPGTTLSVGAGGDQFSYATEDQMYAYRERAGTETDLGGWFRNSLNYRKGSTDGNSPFFFDKLGYNYHDISDRLTFYRGDKFSWWFESGRNWQTATWFDLMSGLMLSPDKRWRLTIDGGWDIENHRYRDLLSRLSLSPHSYFGCSLAISQDLNAGEIRQGSAYYDIYFLEKEPNQLRLSFSQVYDTAKKEVRLQDVAIVKDLHCWEMRFNYSDYRKEYSFVFSVKAIPDEPFGFGSGRGFYFEGFEKEMYKFKGEDQRRF</sequence>
<dbReference type="Gene3D" id="2.60.450.10">
    <property type="entry name" value="Lipopolysaccharide (LPS) transport protein A like domain"/>
    <property type="match status" value="1"/>
</dbReference>